<evidence type="ECO:0000313" key="3">
    <source>
        <dbReference type="WBParaSite" id="Pan_g18218.t1"/>
    </source>
</evidence>
<evidence type="ECO:0000256" key="1">
    <source>
        <dbReference type="SAM" id="Phobius"/>
    </source>
</evidence>
<dbReference type="Proteomes" id="UP000492821">
    <property type="component" value="Unassembled WGS sequence"/>
</dbReference>
<reference evidence="2" key="1">
    <citation type="journal article" date="2013" name="Genetics">
        <title>The draft genome and transcriptome of Panagrellus redivivus are shaped by the harsh demands of a free-living lifestyle.</title>
        <authorList>
            <person name="Srinivasan J."/>
            <person name="Dillman A.R."/>
            <person name="Macchietto M.G."/>
            <person name="Heikkinen L."/>
            <person name="Lakso M."/>
            <person name="Fracchia K.M."/>
            <person name="Antoshechkin I."/>
            <person name="Mortazavi A."/>
            <person name="Wong G."/>
            <person name="Sternberg P.W."/>
        </authorList>
    </citation>
    <scope>NUCLEOTIDE SEQUENCE [LARGE SCALE GENOMIC DNA]</scope>
    <source>
        <strain evidence="2">MT8872</strain>
    </source>
</reference>
<organism evidence="2 3">
    <name type="scientific">Panagrellus redivivus</name>
    <name type="common">Microworm</name>
    <dbReference type="NCBI Taxonomy" id="6233"/>
    <lineage>
        <taxon>Eukaryota</taxon>
        <taxon>Metazoa</taxon>
        <taxon>Ecdysozoa</taxon>
        <taxon>Nematoda</taxon>
        <taxon>Chromadorea</taxon>
        <taxon>Rhabditida</taxon>
        <taxon>Tylenchina</taxon>
        <taxon>Panagrolaimomorpha</taxon>
        <taxon>Panagrolaimoidea</taxon>
        <taxon>Panagrolaimidae</taxon>
        <taxon>Panagrellus</taxon>
    </lineage>
</organism>
<dbReference type="WBParaSite" id="Pan_g18218.t1">
    <property type="protein sequence ID" value="Pan_g18218.t1"/>
    <property type="gene ID" value="Pan_g18218"/>
</dbReference>
<accession>A0A7E4VAR5</accession>
<proteinExistence type="predicted"/>
<dbReference type="AlphaFoldDB" id="A0A7E4VAR5"/>
<feature type="transmembrane region" description="Helical" evidence="1">
    <location>
        <begin position="58"/>
        <end position="83"/>
    </location>
</feature>
<name>A0A7E4VAR5_PANRE</name>
<keyword evidence="2" id="KW-1185">Reference proteome</keyword>
<protein>
    <submittedName>
        <fullName evidence="3">Transmembrane protein</fullName>
    </submittedName>
</protein>
<evidence type="ECO:0000313" key="2">
    <source>
        <dbReference type="Proteomes" id="UP000492821"/>
    </source>
</evidence>
<sequence>MQVHDDPADVNSNAAQTWIRLVSFCSRRRKAFKAKQPSAHRLSALSHLLRGRVKRLEISMWFVVFCFVCPAALFSVCGLLAWLRMWHLQRRREEKIFQHLQEQSKQQLEIYMQSQRPSVVVSRCTADVIEEEECATQMA</sequence>
<keyword evidence="1" id="KW-1133">Transmembrane helix</keyword>
<keyword evidence="1" id="KW-0472">Membrane</keyword>
<keyword evidence="1" id="KW-0812">Transmembrane</keyword>
<reference evidence="3" key="2">
    <citation type="submission" date="2020-10" db="UniProtKB">
        <authorList>
            <consortium name="WormBaseParasite"/>
        </authorList>
    </citation>
    <scope>IDENTIFICATION</scope>
</reference>